<dbReference type="CDD" id="cd03784">
    <property type="entry name" value="GT1_Gtf-like"/>
    <property type="match status" value="1"/>
</dbReference>
<dbReference type="InterPro" id="IPR050426">
    <property type="entry name" value="Glycosyltransferase_28"/>
</dbReference>
<evidence type="ECO:0000256" key="2">
    <source>
        <dbReference type="ARBA" id="ARBA00022676"/>
    </source>
</evidence>
<dbReference type="EMBL" id="JARXVH010000001">
    <property type="protein sequence ID" value="MDH6213170.1"/>
    <property type="molecule type" value="Genomic_DNA"/>
</dbReference>
<evidence type="ECO:0000313" key="6">
    <source>
        <dbReference type="EMBL" id="MDH6213170.1"/>
    </source>
</evidence>
<organism evidence="6 7">
    <name type="scientific">Streptomyces pseudovenezuelae</name>
    <dbReference type="NCBI Taxonomy" id="67350"/>
    <lineage>
        <taxon>Bacteria</taxon>
        <taxon>Bacillati</taxon>
        <taxon>Actinomycetota</taxon>
        <taxon>Actinomycetes</taxon>
        <taxon>Kitasatosporales</taxon>
        <taxon>Streptomycetaceae</taxon>
        <taxon>Streptomyces</taxon>
        <taxon>Streptomyces aurantiacus group</taxon>
    </lineage>
</organism>
<evidence type="ECO:0000256" key="1">
    <source>
        <dbReference type="ARBA" id="ARBA00006962"/>
    </source>
</evidence>
<reference evidence="6 7" key="1">
    <citation type="submission" date="2023-04" db="EMBL/GenBank/DDBJ databases">
        <title>Forest soil microbial communities from Buena Vista Peninsula, Colon Province, Panama.</title>
        <authorList>
            <person name="Bouskill N."/>
        </authorList>
    </citation>
    <scope>NUCLEOTIDE SEQUENCE [LARGE SCALE GENOMIC DNA]</scope>
    <source>
        <strain evidence="6 7">GGS1</strain>
    </source>
</reference>
<dbReference type="SUPFAM" id="SSF53756">
    <property type="entry name" value="UDP-Glycosyltransferase/glycogen phosphorylase"/>
    <property type="match status" value="1"/>
</dbReference>
<feature type="domain" description="Erythromycin biosynthesis protein CIII-like N-terminal" evidence="5">
    <location>
        <begin position="22"/>
        <end position="242"/>
    </location>
</feature>
<evidence type="ECO:0000256" key="3">
    <source>
        <dbReference type="ARBA" id="ARBA00022679"/>
    </source>
</evidence>
<evidence type="ECO:0000259" key="5">
    <source>
        <dbReference type="Pfam" id="PF21036"/>
    </source>
</evidence>
<dbReference type="Proteomes" id="UP001160499">
    <property type="component" value="Unassembled WGS sequence"/>
</dbReference>
<comment type="similarity">
    <text evidence="1">Belongs to the glycosyltransferase 28 family.</text>
</comment>
<comment type="caution">
    <text evidence="6">The sequence shown here is derived from an EMBL/GenBank/DDBJ whole genome shotgun (WGS) entry which is preliminary data.</text>
</comment>
<feature type="domain" description="Erythromycin biosynthesis protein CIII-like C-terminal" evidence="4">
    <location>
        <begin position="261"/>
        <end position="403"/>
    </location>
</feature>
<dbReference type="Pfam" id="PF21036">
    <property type="entry name" value="EryCIII-like_N"/>
    <property type="match status" value="1"/>
</dbReference>
<keyword evidence="3" id="KW-0808">Transferase</keyword>
<dbReference type="PANTHER" id="PTHR48050">
    <property type="entry name" value="STEROL 3-BETA-GLUCOSYLTRANSFERASE"/>
    <property type="match status" value="1"/>
</dbReference>
<dbReference type="PANTHER" id="PTHR48050:SF13">
    <property type="entry name" value="STEROL 3-BETA-GLUCOSYLTRANSFERASE UGT80A2"/>
    <property type="match status" value="1"/>
</dbReference>
<dbReference type="InterPro" id="IPR002213">
    <property type="entry name" value="UDP_glucos_trans"/>
</dbReference>
<keyword evidence="7" id="KW-1185">Reference proteome</keyword>
<name>A0ABT6LA26_9ACTN</name>
<evidence type="ECO:0000259" key="4">
    <source>
        <dbReference type="Pfam" id="PF06722"/>
    </source>
</evidence>
<evidence type="ECO:0000313" key="7">
    <source>
        <dbReference type="Proteomes" id="UP001160499"/>
    </source>
</evidence>
<dbReference type="RefSeq" id="WP_280874203.1">
    <property type="nucleotide sequence ID" value="NZ_JARXVH010000001.1"/>
</dbReference>
<keyword evidence="2" id="KW-0328">Glycosyltransferase</keyword>
<dbReference type="InterPro" id="IPR048284">
    <property type="entry name" value="EryCIII-like_N"/>
</dbReference>
<gene>
    <name evidence="6" type="ORF">M2283_000449</name>
</gene>
<protein>
    <submittedName>
        <fullName evidence="6">UDP:flavonoid glycosyltransferase YjiC (YdhE family)</fullName>
    </submittedName>
</protein>
<dbReference type="Gene3D" id="3.40.50.2000">
    <property type="entry name" value="Glycogen Phosphorylase B"/>
    <property type="match status" value="2"/>
</dbReference>
<accession>A0ABT6LA26</accession>
<sequence>MRVLFTVSSWPTQYAAMVPLGWAFQAAGHEVRVLCAPSQSAAVGRAGLVPVPVLAGMEEVLRLRLQYHAEAVTGVWPYPWLPPHPLTGERIERLDAFDAGHFDTVIAPELAESAARSFDAAVAHAREWQPDLVLHDPGSLEGLLAAKVLKIPSALCLWGPASPHDPEHMRIVPTDHSGSFTRYGLGTFDLTMIERVVDPNPPSLKVPVEAERLPVRYVPYNGGGPAPAWTARPPEGPRVVVTWSTALSTVSGPDSYLLPRIVAALDGLDCEVVLTATARDVAALGAVPARVRVAEHLPLAAVLPGCAAVVHHGGSGSSLTAMWAGVPQFIATFASEQQITGERVAATGAALHVPGHLADETAIRAGVERLLDDSTHTSSAARLRTEIAETPTPAALVDRLEALATAD</sequence>
<dbReference type="InterPro" id="IPR010610">
    <property type="entry name" value="EryCIII-like_C"/>
</dbReference>
<dbReference type="Pfam" id="PF06722">
    <property type="entry name" value="EryCIII-like_C"/>
    <property type="match status" value="1"/>
</dbReference>
<proteinExistence type="inferred from homology"/>